<protein>
    <submittedName>
        <fullName evidence="1">Unannotated protein</fullName>
    </submittedName>
</protein>
<dbReference type="EMBL" id="CAEZUE010000013">
    <property type="protein sequence ID" value="CAB4585768.1"/>
    <property type="molecule type" value="Genomic_DNA"/>
</dbReference>
<evidence type="ECO:0000313" key="1">
    <source>
        <dbReference type="EMBL" id="CAB4585768.1"/>
    </source>
</evidence>
<proteinExistence type="predicted"/>
<gene>
    <name evidence="1" type="ORF">UFOPK1788_00209</name>
</gene>
<accession>A0A6J6FMQ6</accession>
<name>A0A6J6FMQ6_9ZZZZ</name>
<dbReference type="AlphaFoldDB" id="A0A6J6FMQ6"/>
<reference evidence="1" key="1">
    <citation type="submission" date="2020-05" db="EMBL/GenBank/DDBJ databases">
        <authorList>
            <person name="Chiriac C."/>
            <person name="Salcher M."/>
            <person name="Ghai R."/>
            <person name="Kavagutti S V."/>
        </authorList>
    </citation>
    <scope>NUCLEOTIDE SEQUENCE</scope>
</reference>
<organism evidence="1">
    <name type="scientific">freshwater metagenome</name>
    <dbReference type="NCBI Taxonomy" id="449393"/>
    <lineage>
        <taxon>unclassified sequences</taxon>
        <taxon>metagenomes</taxon>
        <taxon>ecological metagenomes</taxon>
    </lineage>
</organism>
<sequence>MNTARRDRVEVSGEGRNERLTLTSLHFCNVSEVECGPTHDLNVIVAHSEGALCGFTNCGECFGEHYVERFAVCVAFAEIDGFCAEFGVGQAGKCVFKGVHRFCVGLEFAEDCPFAHSQRAFENICHSVLRFTGPTHGMGDSAVVTFYGETLARTTAPTTVTQWASSARRALVSVAPVVHTSSTRTTKCPLRP</sequence>